<comment type="caution">
    <text evidence="2">The sequence shown here is derived from an EMBL/GenBank/DDBJ whole genome shotgun (WGS) entry which is preliminary data.</text>
</comment>
<sequence length="140" mass="16257">MNVCNPMQLQSQKQHSRARHTKVPSGSKQEQCQPVICERTSKGALIRHYFGKIIICFTWEDREVPQKRRARERRRNWGSCTRYVPQPRPQAAAHRDSSRCLRIQSKTGPRTASTHIPCLCSNPSPPVQRNWGTYTGCQWR</sequence>
<proteinExistence type="predicted"/>
<name>A0A016VCQ9_9BILA</name>
<keyword evidence="3" id="KW-1185">Reference proteome</keyword>
<feature type="region of interest" description="Disordered" evidence="1">
    <location>
        <begin position="80"/>
        <end position="99"/>
    </location>
</feature>
<gene>
    <name evidence="2" type="primary">Acey_s0012.g1765</name>
    <name evidence="2" type="ORF">Y032_0012g1765</name>
</gene>
<protein>
    <submittedName>
        <fullName evidence="2">Uncharacterized protein</fullName>
    </submittedName>
</protein>
<organism evidence="2 3">
    <name type="scientific">Ancylostoma ceylanicum</name>
    <dbReference type="NCBI Taxonomy" id="53326"/>
    <lineage>
        <taxon>Eukaryota</taxon>
        <taxon>Metazoa</taxon>
        <taxon>Ecdysozoa</taxon>
        <taxon>Nematoda</taxon>
        <taxon>Chromadorea</taxon>
        <taxon>Rhabditida</taxon>
        <taxon>Rhabditina</taxon>
        <taxon>Rhabditomorpha</taxon>
        <taxon>Strongyloidea</taxon>
        <taxon>Ancylostomatidae</taxon>
        <taxon>Ancylostomatinae</taxon>
        <taxon>Ancylostoma</taxon>
    </lineage>
</organism>
<feature type="compositionally biased region" description="Polar residues" evidence="1">
    <location>
        <begin position="1"/>
        <end position="13"/>
    </location>
</feature>
<accession>A0A016VCQ9</accession>
<evidence type="ECO:0000313" key="3">
    <source>
        <dbReference type="Proteomes" id="UP000024635"/>
    </source>
</evidence>
<dbReference type="Proteomes" id="UP000024635">
    <property type="component" value="Unassembled WGS sequence"/>
</dbReference>
<dbReference type="AlphaFoldDB" id="A0A016VCQ9"/>
<evidence type="ECO:0000256" key="1">
    <source>
        <dbReference type="SAM" id="MobiDB-lite"/>
    </source>
</evidence>
<dbReference type="EMBL" id="JARK01001348">
    <property type="protein sequence ID" value="EYC25210.1"/>
    <property type="molecule type" value="Genomic_DNA"/>
</dbReference>
<reference evidence="3" key="1">
    <citation type="journal article" date="2015" name="Nat. Genet.">
        <title>The genome and transcriptome of the zoonotic hookworm Ancylostoma ceylanicum identify infection-specific gene families.</title>
        <authorList>
            <person name="Schwarz E.M."/>
            <person name="Hu Y."/>
            <person name="Antoshechkin I."/>
            <person name="Miller M.M."/>
            <person name="Sternberg P.W."/>
            <person name="Aroian R.V."/>
        </authorList>
    </citation>
    <scope>NUCLEOTIDE SEQUENCE</scope>
    <source>
        <strain evidence="3">HY135</strain>
    </source>
</reference>
<evidence type="ECO:0000313" key="2">
    <source>
        <dbReference type="EMBL" id="EYC25210.1"/>
    </source>
</evidence>
<feature type="region of interest" description="Disordered" evidence="1">
    <location>
        <begin position="1"/>
        <end position="27"/>
    </location>
</feature>